<gene>
    <name evidence="2" type="ORF">BGZ99_004063</name>
</gene>
<evidence type="ECO:0000256" key="1">
    <source>
        <dbReference type="SAM" id="MobiDB-lite"/>
    </source>
</evidence>
<feature type="compositionally biased region" description="Basic and acidic residues" evidence="1">
    <location>
        <begin position="281"/>
        <end position="296"/>
    </location>
</feature>
<feature type="compositionally biased region" description="Basic and acidic residues" evidence="1">
    <location>
        <begin position="258"/>
        <end position="271"/>
    </location>
</feature>
<accession>A0A9P6UVM0</accession>
<feature type="region of interest" description="Disordered" evidence="1">
    <location>
        <begin position="120"/>
        <end position="164"/>
    </location>
</feature>
<reference evidence="2" key="1">
    <citation type="journal article" date="2020" name="Fungal Divers.">
        <title>Resolving the Mortierellaceae phylogeny through synthesis of multi-gene phylogenetics and phylogenomics.</title>
        <authorList>
            <person name="Vandepol N."/>
            <person name="Liber J."/>
            <person name="Desiro A."/>
            <person name="Na H."/>
            <person name="Kennedy M."/>
            <person name="Barry K."/>
            <person name="Grigoriev I.V."/>
            <person name="Miller A.N."/>
            <person name="O'Donnell K."/>
            <person name="Stajich J.E."/>
            <person name="Bonito G."/>
        </authorList>
    </citation>
    <scope>NUCLEOTIDE SEQUENCE</scope>
    <source>
        <strain evidence="2">REB-010B</strain>
    </source>
</reference>
<feature type="compositionally biased region" description="Low complexity" evidence="1">
    <location>
        <begin position="127"/>
        <end position="164"/>
    </location>
</feature>
<keyword evidence="3" id="KW-1185">Reference proteome</keyword>
<proteinExistence type="predicted"/>
<evidence type="ECO:0000313" key="2">
    <source>
        <dbReference type="EMBL" id="KAG0321211.1"/>
    </source>
</evidence>
<name>A0A9P6UVM0_9FUNG</name>
<dbReference type="Proteomes" id="UP000738325">
    <property type="component" value="Unassembled WGS sequence"/>
</dbReference>
<sequence>MDNQNNPNSNRGCMCGSLHDPIPHGSDSVAQSTRTILASVHTPSEAQTRSKALAVASRYLRHDSTPSPTSATSATDLLQWLLQTAAVNPSDCVPDIASQDATLLKLPVDTLNAHVASSSITTSARNAGDSEGSSASSSASTSPSSSSSPSSGRPGSPSRSSSSAYVGAGSSTSAFLYSTSQEFGQIWTQTTAFLHRTFSPTYRVGNLYLESWTNGTQKRGLERLRTSMLRGDAFLLVRNMTVQLQSVVARNITESREMERHVKKIENEKRRGGQGQAQGNGHEKGKGSSGMDRSDSSSDGNNNAGAGDGEPRNS</sequence>
<feature type="region of interest" description="Disordered" evidence="1">
    <location>
        <begin position="258"/>
        <end position="314"/>
    </location>
</feature>
<evidence type="ECO:0000313" key="3">
    <source>
        <dbReference type="Proteomes" id="UP000738325"/>
    </source>
</evidence>
<organism evidence="2 3">
    <name type="scientific">Dissophora globulifera</name>
    <dbReference type="NCBI Taxonomy" id="979702"/>
    <lineage>
        <taxon>Eukaryota</taxon>
        <taxon>Fungi</taxon>
        <taxon>Fungi incertae sedis</taxon>
        <taxon>Mucoromycota</taxon>
        <taxon>Mortierellomycotina</taxon>
        <taxon>Mortierellomycetes</taxon>
        <taxon>Mortierellales</taxon>
        <taxon>Mortierellaceae</taxon>
        <taxon>Dissophora</taxon>
    </lineage>
</organism>
<dbReference type="OrthoDB" id="5569779at2759"/>
<protein>
    <submittedName>
        <fullName evidence="2">Uncharacterized protein</fullName>
    </submittedName>
</protein>
<dbReference type="AlphaFoldDB" id="A0A9P6UVM0"/>
<comment type="caution">
    <text evidence="2">The sequence shown here is derived from an EMBL/GenBank/DDBJ whole genome shotgun (WGS) entry which is preliminary data.</text>
</comment>
<dbReference type="EMBL" id="JAAAIP010000252">
    <property type="protein sequence ID" value="KAG0321211.1"/>
    <property type="molecule type" value="Genomic_DNA"/>
</dbReference>